<organism evidence="3 4">
    <name type="scientific">Flagellimonas okinawensis</name>
    <dbReference type="NCBI Taxonomy" id="3031324"/>
    <lineage>
        <taxon>Bacteria</taxon>
        <taxon>Pseudomonadati</taxon>
        <taxon>Bacteroidota</taxon>
        <taxon>Flavobacteriia</taxon>
        <taxon>Flavobacteriales</taxon>
        <taxon>Flavobacteriaceae</taxon>
        <taxon>Flagellimonas</taxon>
    </lineage>
</organism>
<feature type="domain" description="Glycosyltransferase subfamily 4-like N-terminal" evidence="2">
    <location>
        <begin position="99"/>
        <end position="178"/>
    </location>
</feature>
<dbReference type="CDD" id="cd03811">
    <property type="entry name" value="GT4_GT28_WabH-like"/>
    <property type="match status" value="1"/>
</dbReference>
<feature type="domain" description="Glycosyl transferase family 1" evidence="1">
    <location>
        <begin position="191"/>
        <end position="361"/>
    </location>
</feature>
<accession>A0ABT5XR07</accession>
<dbReference type="PANTHER" id="PTHR12526">
    <property type="entry name" value="GLYCOSYLTRANSFERASE"/>
    <property type="match status" value="1"/>
</dbReference>
<comment type="caution">
    <text evidence="3">The sequence shown here is derived from an EMBL/GenBank/DDBJ whole genome shotgun (WGS) entry which is preliminary data.</text>
</comment>
<gene>
    <name evidence="3" type="ORF">PY091_13995</name>
</gene>
<dbReference type="InterPro" id="IPR028098">
    <property type="entry name" value="Glyco_trans_4-like_N"/>
</dbReference>
<sequence length="383" mass="43401">MNSKKKLSIFINNLNHGGAQKIASVLMNELSSEFEIFLVLIENSIVYEVPNSVKIEVLGKKNKSNLFDKFLNVFRYHSFCKKNSIEVSLSLLTQPNYISALTKIFGSKTKVVLSEHTYQSLWRANEKVYATLKKIIISLLYNKADKIITVSNKIRLDLIENYGVKKDKVVTVFNPYPIEKINSLSKVKIEEESNNSFNFVTVGTLYHVKNQELLLRSFAKLKSENIHLRIVGDGELKEHLIKLSKELNIHDKVTFVGFTDNPFKYLGTSDVFVLSSNNEGLPNVIIEALACECAVVSTDCISGPREILAPGTSIDQQLKDTIEFADFGILVPIKNENLMAEAMEKIIEDSKLLNNYKEKSFERALFFDAKNSVRGYIENLQPN</sequence>
<reference evidence="3 4" key="1">
    <citation type="submission" date="2023-03" db="EMBL/GenBank/DDBJ databases">
        <title>Muricauda XX sp. nov. and Muricauda XXX sp. nov., two novel species isolated from Okinawa Trough.</title>
        <authorList>
            <person name="Cao W."/>
            <person name="Deng X."/>
        </authorList>
    </citation>
    <scope>NUCLEOTIDE SEQUENCE [LARGE SCALE GENOMIC DNA]</scope>
    <source>
        <strain evidence="3 4">81s02</strain>
    </source>
</reference>
<dbReference type="SUPFAM" id="SSF53756">
    <property type="entry name" value="UDP-Glycosyltransferase/glycogen phosphorylase"/>
    <property type="match status" value="1"/>
</dbReference>
<name>A0ABT5XR07_9FLAO</name>
<dbReference type="Pfam" id="PF13439">
    <property type="entry name" value="Glyco_transf_4"/>
    <property type="match status" value="1"/>
</dbReference>
<evidence type="ECO:0000313" key="3">
    <source>
        <dbReference type="EMBL" id="MDF0708333.1"/>
    </source>
</evidence>
<evidence type="ECO:0000259" key="1">
    <source>
        <dbReference type="Pfam" id="PF00534"/>
    </source>
</evidence>
<dbReference type="Proteomes" id="UP001217083">
    <property type="component" value="Unassembled WGS sequence"/>
</dbReference>
<dbReference type="InterPro" id="IPR001296">
    <property type="entry name" value="Glyco_trans_1"/>
</dbReference>
<dbReference type="RefSeq" id="WP_275650280.1">
    <property type="nucleotide sequence ID" value="NZ_JARFVA010000005.1"/>
</dbReference>
<dbReference type="EMBL" id="JARFVA010000005">
    <property type="protein sequence ID" value="MDF0708333.1"/>
    <property type="molecule type" value="Genomic_DNA"/>
</dbReference>
<dbReference type="PANTHER" id="PTHR12526:SF630">
    <property type="entry name" value="GLYCOSYLTRANSFERASE"/>
    <property type="match status" value="1"/>
</dbReference>
<evidence type="ECO:0000259" key="2">
    <source>
        <dbReference type="Pfam" id="PF13439"/>
    </source>
</evidence>
<protein>
    <submittedName>
        <fullName evidence="3">Glycosyltransferase</fullName>
    </submittedName>
</protein>
<keyword evidence="4" id="KW-1185">Reference proteome</keyword>
<dbReference type="Gene3D" id="3.40.50.2000">
    <property type="entry name" value="Glycogen Phosphorylase B"/>
    <property type="match status" value="2"/>
</dbReference>
<dbReference type="Pfam" id="PF00534">
    <property type="entry name" value="Glycos_transf_1"/>
    <property type="match status" value="1"/>
</dbReference>
<proteinExistence type="predicted"/>
<evidence type="ECO:0000313" key="4">
    <source>
        <dbReference type="Proteomes" id="UP001217083"/>
    </source>
</evidence>